<reference evidence="1 2" key="1">
    <citation type="submission" date="2020-06" db="EMBL/GenBank/DDBJ databases">
        <title>Sulfitobacter algicola sp. nov., isolated from green algae.</title>
        <authorList>
            <person name="Wang C."/>
        </authorList>
    </citation>
    <scope>NUCLEOTIDE SEQUENCE [LARGE SCALE GENOMIC DNA]</scope>
    <source>
        <strain evidence="1 2">1151</strain>
    </source>
</reference>
<evidence type="ECO:0000313" key="1">
    <source>
        <dbReference type="EMBL" id="NSX54641.1"/>
    </source>
</evidence>
<dbReference type="InterPro" id="IPR009959">
    <property type="entry name" value="Cyclase_SnoaL-like"/>
</dbReference>
<proteinExistence type="predicted"/>
<dbReference type="PANTHER" id="PTHR38436:SF1">
    <property type="entry name" value="ESTER CYCLASE"/>
    <property type="match status" value="1"/>
</dbReference>
<sequence>MTLSAALKDVIAPLQGFEESTLQEILGQIIAPGATIHMCHPFGTLQGSQPFYNKTYKPLLTALPDLERRDMIVLAGTTPEGQDWVGTCGNYMGTFTHPFLDILPTGHLVHMRYHEFFRIKASQIVEIQAIWDIPELMMQAAAWPLAPQLGRFMTTPAPASQDGLTTDGDGNKPMQHVLEMLAAMVQHPSQGGPEIMKLPHFWHPHFNWYGPAGIGTCRGIDGFRNWHQIPFLNAMPDRALDPDGLMSHWIAQGQYVAETGWPNMRQTLSQDGWLGLPPTGQQIELRSLDFWRLENGLIRENWVLVDLLHVYDQIGIDVMARMREFNKAQNSKVFQ</sequence>
<dbReference type="InterPro" id="IPR032710">
    <property type="entry name" value="NTF2-like_dom_sf"/>
</dbReference>
<dbReference type="Pfam" id="PF07366">
    <property type="entry name" value="SnoaL"/>
    <property type="match status" value="2"/>
</dbReference>
<name>A0ABX2IRJ7_9RHOB</name>
<evidence type="ECO:0000313" key="2">
    <source>
        <dbReference type="Proteomes" id="UP000777935"/>
    </source>
</evidence>
<gene>
    <name evidence="1" type="ORF">HRQ87_07475</name>
</gene>
<accession>A0ABX2IRJ7</accession>
<protein>
    <submittedName>
        <fullName evidence="1">Ester cyclase</fullName>
    </submittedName>
</protein>
<comment type="caution">
    <text evidence="1">The sequence shown here is derived from an EMBL/GenBank/DDBJ whole genome shotgun (WGS) entry which is preliminary data.</text>
</comment>
<dbReference type="PANTHER" id="PTHR38436">
    <property type="entry name" value="POLYKETIDE CYCLASE SNOAL-LIKE DOMAIN"/>
    <property type="match status" value="1"/>
</dbReference>
<keyword evidence="2" id="KW-1185">Reference proteome</keyword>
<dbReference type="Proteomes" id="UP000777935">
    <property type="component" value="Unassembled WGS sequence"/>
</dbReference>
<dbReference type="RefSeq" id="WP_174136858.1">
    <property type="nucleotide sequence ID" value="NZ_JABUFE010000003.1"/>
</dbReference>
<dbReference type="Gene3D" id="3.10.450.50">
    <property type="match status" value="2"/>
</dbReference>
<organism evidence="1 2">
    <name type="scientific">Parasulfitobacter algicola</name>
    <dbReference type="NCBI Taxonomy" id="2614809"/>
    <lineage>
        <taxon>Bacteria</taxon>
        <taxon>Pseudomonadati</taxon>
        <taxon>Pseudomonadota</taxon>
        <taxon>Alphaproteobacteria</taxon>
        <taxon>Rhodobacterales</taxon>
        <taxon>Roseobacteraceae</taxon>
        <taxon>Parasulfitobacter</taxon>
    </lineage>
</organism>
<dbReference type="SUPFAM" id="SSF54427">
    <property type="entry name" value="NTF2-like"/>
    <property type="match status" value="2"/>
</dbReference>
<dbReference type="EMBL" id="JABUFE010000003">
    <property type="protein sequence ID" value="NSX54641.1"/>
    <property type="molecule type" value="Genomic_DNA"/>
</dbReference>